<comment type="function">
    <text evidence="2 10 12">Catalyzes the transfer of a dimethylallyl group onto the adenine at position 37 in tRNAs that read codons beginning with uridine, leading to the formation of N6-(dimethylallyl)adenosine (i(6)A).</text>
</comment>
<evidence type="ECO:0000256" key="8">
    <source>
        <dbReference type="ARBA" id="ARBA00022842"/>
    </source>
</evidence>
<comment type="subunit">
    <text evidence="10">Monomer.</text>
</comment>
<dbReference type="Proteomes" id="UP000266328">
    <property type="component" value="Unassembled WGS sequence"/>
</dbReference>
<evidence type="ECO:0000256" key="13">
    <source>
        <dbReference type="RuleBase" id="RU003785"/>
    </source>
</evidence>
<feature type="site" description="Interaction with substrate tRNA" evidence="10">
    <location>
        <position position="114"/>
    </location>
</feature>
<feature type="region of interest" description="Interaction with substrate tRNA" evidence="10">
    <location>
        <begin position="48"/>
        <end position="51"/>
    </location>
</feature>
<name>A0A398CVP1_9BACT</name>
<dbReference type="GO" id="GO:0006400">
    <property type="term" value="P:tRNA modification"/>
    <property type="evidence" value="ECO:0007669"/>
    <property type="project" value="TreeGrafter"/>
</dbReference>
<comment type="caution">
    <text evidence="14">The sequence shown here is derived from an EMBL/GenBank/DDBJ whole genome shotgun (WGS) entry which is preliminary data.</text>
</comment>
<keyword evidence="6 10" id="KW-0547">Nucleotide-binding</keyword>
<feature type="binding site" evidence="10">
    <location>
        <begin position="23"/>
        <end position="30"/>
    </location>
    <ligand>
        <name>ATP</name>
        <dbReference type="ChEBI" id="CHEBI:30616"/>
    </ligand>
</feature>
<evidence type="ECO:0000256" key="9">
    <source>
        <dbReference type="ARBA" id="ARBA00049563"/>
    </source>
</evidence>
<organism evidence="14 15">
    <name type="scientific">Candidatus Cryosericum terrychapinii</name>
    <dbReference type="NCBI Taxonomy" id="2290919"/>
    <lineage>
        <taxon>Bacteria</taxon>
        <taxon>Pseudomonadati</taxon>
        <taxon>Caldisericota/Cryosericota group</taxon>
        <taxon>Candidatus Cryosericota</taxon>
        <taxon>Candidatus Cryosericia</taxon>
        <taxon>Candidatus Cryosericales</taxon>
        <taxon>Candidatus Cryosericaceae</taxon>
        <taxon>Candidatus Cryosericum</taxon>
    </lineage>
</organism>
<evidence type="ECO:0000256" key="7">
    <source>
        <dbReference type="ARBA" id="ARBA00022840"/>
    </source>
</evidence>
<dbReference type="InterPro" id="IPR018022">
    <property type="entry name" value="IPT"/>
</dbReference>
<dbReference type="GO" id="GO:0052381">
    <property type="term" value="F:tRNA dimethylallyltransferase activity"/>
    <property type="evidence" value="ECO:0007669"/>
    <property type="project" value="UniProtKB-UniRule"/>
</dbReference>
<keyword evidence="8 10" id="KW-0460">Magnesium</keyword>
<dbReference type="Pfam" id="PF01715">
    <property type="entry name" value="IPPT"/>
    <property type="match status" value="1"/>
</dbReference>
<dbReference type="PANTHER" id="PTHR11088:SF60">
    <property type="entry name" value="TRNA DIMETHYLALLYLTRANSFERASE"/>
    <property type="match status" value="1"/>
</dbReference>
<evidence type="ECO:0000256" key="11">
    <source>
        <dbReference type="RuleBase" id="RU003783"/>
    </source>
</evidence>
<dbReference type="Gene3D" id="3.40.50.300">
    <property type="entry name" value="P-loop containing nucleotide triphosphate hydrolases"/>
    <property type="match status" value="1"/>
</dbReference>
<keyword evidence="7 10" id="KW-0067">ATP-binding</keyword>
<proteinExistence type="inferred from homology"/>
<dbReference type="OrthoDB" id="9776390at2"/>
<dbReference type="PANTHER" id="PTHR11088">
    <property type="entry name" value="TRNA DIMETHYLALLYLTRANSFERASE"/>
    <property type="match status" value="1"/>
</dbReference>
<comment type="cofactor">
    <cofactor evidence="1 10">
        <name>Mg(2+)</name>
        <dbReference type="ChEBI" id="CHEBI:18420"/>
    </cofactor>
</comment>
<gene>
    <name evidence="10 14" type="primary">miaA</name>
    <name evidence="14" type="ORF">SMC7_03305</name>
</gene>
<feature type="site" description="Interaction with substrate tRNA" evidence="10">
    <location>
        <position position="137"/>
    </location>
</feature>
<protein>
    <recommendedName>
        <fullName evidence="10">tRNA dimethylallyltransferase</fullName>
        <ecNumber evidence="10">2.5.1.75</ecNumber>
    </recommendedName>
    <alternativeName>
        <fullName evidence="10">Dimethylallyl diphosphate:tRNA dimethylallyltransferase</fullName>
        <shortName evidence="10">DMAPP:tRNA dimethylallyltransferase</shortName>
        <shortName evidence="10">DMATase</shortName>
    </alternativeName>
    <alternativeName>
        <fullName evidence="10">Isopentenyl-diphosphate:tRNA isopentenyltransferase</fullName>
        <shortName evidence="10">IPP transferase</shortName>
        <shortName evidence="10">IPPT</shortName>
        <shortName evidence="10">IPTase</shortName>
    </alternativeName>
</protein>
<dbReference type="InterPro" id="IPR039657">
    <property type="entry name" value="Dimethylallyltransferase"/>
</dbReference>
<keyword evidence="4 10" id="KW-0808">Transferase</keyword>
<evidence type="ECO:0000313" key="14">
    <source>
        <dbReference type="EMBL" id="RIE06250.1"/>
    </source>
</evidence>
<dbReference type="HAMAP" id="MF_00185">
    <property type="entry name" value="IPP_trans"/>
    <property type="match status" value="1"/>
</dbReference>
<evidence type="ECO:0000256" key="6">
    <source>
        <dbReference type="ARBA" id="ARBA00022741"/>
    </source>
</evidence>
<keyword evidence="5 10" id="KW-0819">tRNA processing</keyword>
<evidence type="ECO:0000256" key="12">
    <source>
        <dbReference type="RuleBase" id="RU003784"/>
    </source>
</evidence>
<feature type="binding site" evidence="10">
    <location>
        <begin position="25"/>
        <end position="30"/>
    </location>
    <ligand>
        <name>substrate</name>
    </ligand>
</feature>
<reference evidence="14 15" key="1">
    <citation type="submission" date="2018-09" db="EMBL/GenBank/DDBJ databases">
        <title>Discovery and Ecogenomic Context for Candidatus Cryosericales, a Global Caldiserica Order Active in Thawing Permafrost.</title>
        <authorList>
            <person name="Martinez M.A."/>
            <person name="Woodcroft B.J."/>
            <person name="Ignacio Espinoza J.C."/>
            <person name="Zayed A."/>
            <person name="Singleton C.M."/>
            <person name="Boyd J."/>
            <person name="Li Y.-F."/>
            <person name="Purvine S."/>
            <person name="Maughan H."/>
            <person name="Hodgkins S.B."/>
            <person name="Anderson D."/>
            <person name="Sederholm M."/>
            <person name="Temperton B."/>
            <person name="Saleska S.R."/>
            <person name="Tyson G.W."/>
            <person name="Rich V.I."/>
        </authorList>
    </citation>
    <scope>NUCLEOTIDE SEQUENCE [LARGE SCALE GENOMIC DNA]</scope>
    <source>
        <strain evidence="14 15">SMC7</strain>
    </source>
</reference>
<evidence type="ECO:0000256" key="1">
    <source>
        <dbReference type="ARBA" id="ARBA00001946"/>
    </source>
</evidence>
<comment type="catalytic activity">
    <reaction evidence="9 10 11">
        <text>adenosine(37) in tRNA + dimethylallyl diphosphate = N(6)-dimethylallyladenosine(37) in tRNA + diphosphate</text>
        <dbReference type="Rhea" id="RHEA:26482"/>
        <dbReference type="Rhea" id="RHEA-COMP:10162"/>
        <dbReference type="Rhea" id="RHEA-COMP:10375"/>
        <dbReference type="ChEBI" id="CHEBI:33019"/>
        <dbReference type="ChEBI" id="CHEBI:57623"/>
        <dbReference type="ChEBI" id="CHEBI:74411"/>
        <dbReference type="ChEBI" id="CHEBI:74415"/>
        <dbReference type="EC" id="2.5.1.75"/>
    </reaction>
</comment>
<accession>A0A398CVP1</accession>
<comment type="similarity">
    <text evidence="3 10 13">Belongs to the IPP transferase family.</text>
</comment>
<dbReference type="EC" id="2.5.1.75" evidence="10"/>
<dbReference type="SUPFAM" id="SSF52540">
    <property type="entry name" value="P-loop containing nucleoside triphosphate hydrolases"/>
    <property type="match status" value="2"/>
</dbReference>
<dbReference type="EMBL" id="QXIS01000019">
    <property type="protein sequence ID" value="RIE06250.1"/>
    <property type="molecule type" value="Genomic_DNA"/>
</dbReference>
<dbReference type="Gene3D" id="1.10.20.140">
    <property type="match status" value="1"/>
</dbReference>
<comment type="caution">
    <text evidence="10">Lacks conserved residue(s) required for the propagation of feature annotation.</text>
</comment>
<evidence type="ECO:0000256" key="2">
    <source>
        <dbReference type="ARBA" id="ARBA00003213"/>
    </source>
</evidence>
<dbReference type="GO" id="GO:0005524">
    <property type="term" value="F:ATP binding"/>
    <property type="evidence" value="ECO:0007669"/>
    <property type="project" value="UniProtKB-UniRule"/>
</dbReference>
<evidence type="ECO:0000256" key="3">
    <source>
        <dbReference type="ARBA" id="ARBA00005842"/>
    </source>
</evidence>
<keyword evidence="15" id="KW-1185">Reference proteome</keyword>
<dbReference type="NCBIfam" id="TIGR00174">
    <property type="entry name" value="miaA"/>
    <property type="match status" value="1"/>
</dbReference>
<evidence type="ECO:0000256" key="5">
    <source>
        <dbReference type="ARBA" id="ARBA00022694"/>
    </source>
</evidence>
<evidence type="ECO:0000256" key="4">
    <source>
        <dbReference type="ARBA" id="ARBA00022679"/>
    </source>
</evidence>
<evidence type="ECO:0000313" key="15">
    <source>
        <dbReference type="Proteomes" id="UP000266328"/>
    </source>
</evidence>
<dbReference type="InterPro" id="IPR027417">
    <property type="entry name" value="P-loop_NTPase"/>
</dbReference>
<dbReference type="AlphaFoldDB" id="A0A398CVP1"/>
<evidence type="ECO:0000256" key="10">
    <source>
        <dbReference type="HAMAP-Rule" id="MF_00185"/>
    </source>
</evidence>
<sequence length="322" mass="35641">MAREKGCMAPESASLPLIVGIVGATGTGKTVLALGIARRFGGSIISADSMQVYEGMDVGTAKLSLSERLSVPHALIDVVPPREHFSVAQYQLLALEAVNAAIRSQRLPILVGGTGLYVRAVLDGYEFLPEKPDASLRSQLRTLSEGELRARLRAIDPVAEREIASNDVRRLERAVEMSAESGDLPSVLKRRQHPVPWRVLRIGLRAERTELYRRLDQRVDTMVSAGMEEEVRRLLAEGLNSDDTAMQGIGYKELSAWMRAEIGRDEAIELWKRRTRNYAKRQETWFRREKDVHWIDVSSQTPDSVLAQAAALVESAAGGQDG</sequence>